<reference evidence="4" key="2">
    <citation type="submission" date="2025-08" db="UniProtKB">
        <authorList>
            <consortium name="RefSeq"/>
        </authorList>
    </citation>
    <scope>IDENTIFICATION</scope>
    <source>
        <tissue evidence="4">Leaf</tissue>
    </source>
</reference>
<reference evidence="3" key="1">
    <citation type="journal article" date="2013" name="Genome Biol.">
        <title>Reference genomes and transcriptomes of Nicotiana sylvestris and Nicotiana tomentosiformis.</title>
        <authorList>
            <person name="Sierro N."/>
            <person name="Battey J.N."/>
            <person name="Ouadi S."/>
            <person name="Bovet L."/>
            <person name="Goepfert S."/>
            <person name="Bakaher N."/>
            <person name="Peitsch M.C."/>
            <person name="Ivanov N.V."/>
        </authorList>
    </citation>
    <scope>NUCLEOTIDE SEQUENCE [LARGE SCALE GENOMIC DNA]</scope>
</reference>
<evidence type="ECO:0000313" key="3">
    <source>
        <dbReference type="Proteomes" id="UP000189701"/>
    </source>
</evidence>
<dbReference type="OrthoDB" id="1936908at2759"/>
<evidence type="ECO:0000256" key="1">
    <source>
        <dbReference type="SAM" id="MobiDB-lite"/>
    </source>
</evidence>
<dbReference type="AlphaFoldDB" id="A0A1U7XEK5"/>
<feature type="compositionally biased region" description="Basic and acidic residues" evidence="1">
    <location>
        <begin position="105"/>
        <end position="116"/>
    </location>
</feature>
<proteinExistence type="predicted"/>
<dbReference type="RefSeq" id="XP_009790487.1">
    <property type="nucleotide sequence ID" value="XM_009792185.1"/>
</dbReference>
<name>A0A1U7XEK5_NICSY</name>
<dbReference type="Proteomes" id="UP000189701">
    <property type="component" value="Unplaced"/>
</dbReference>
<feature type="region of interest" description="Disordered" evidence="1">
    <location>
        <begin position="105"/>
        <end position="129"/>
    </location>
</feature>
<keyword evidence="3" id="KW-1185">Reference proteome</keyword>
<feature type="domain" description="Retrotransposon gag" evidence="2">
    <location>
        <begin position="2"/>
        <end position="69"/>
    </location>
</feature>
<evidence type="ECO:0000259" key="2">
    <source>
        <dbReference type="Pfam" id="PF03732"/>
    </source>
</evidence>
<dbReference type="InterPro" id="IPR005162">
    <property type="entry name" value="Retrotrans_gag_dom"/>
</dbReference>
<accession>A0A1U7XEK5</accession>
<protein>
    <submittedName>
        <fullName evidence="4">Uncharacterized protein LOC104237950</fullName>
    </submittedName>
</protein>
<sequence>MWNEFANAFMDHFLPTETREALSTEFENLKQGKKSVWEYHMDFARLSKYVILMMPTMEARTCRFVQGLSPLVINKAATTALNSDMNYGKIVVFAQATETCKMKNRMEREGSNRARSADNPGDSFGGRRPVFRVRAGHGIPSSSTAATSSVPLPTRGTLALTGRGAARVVRRVWEDPVVSML</sequence>
<organism evidence="3 4">
    <name type="scientific">Nicotiana sylvestris</name>
    <name type="common">Wood tobacco</name>
    <name type="synonym">South American tobacco</name>
    <dbReference type="NCBI Taxonomy" id="4096"/>
    <lineage>
        <taxon>Eukaryota</taxon>
        <taxon>Viridiplantae</taxon>
        <taxon>Streptophyta</taxon>
        <taxon>Embryophyta</taxon>
        <taxon>Tracheophyta</taxon>
        <taxon>Spermatophyta</taxon>
        <taxon>Magnoliopsida</taxon>
        <taxon>eudicotyledons</taxon>
        <taxon>Gunneridae</taxon>
        <taxon>Pentapetalae</taxon>
        <taxon>asterids</taxon>
        <taxon>lamiids</taxon>
        <taxon>Solanales</taxon>
        <taxon>Solanaceae</taxon>
        <taxon>Nicotianoideae</taxon>
        <taxon>Nicotianeae</taxon>
        <taxon>Nicotiana</taxon>
    </lineage>
</organism>
<gene>
    <name evidence="4" type="primary">LOC104237950</name>
</gene>
<dbReference type="Pfam" id="PF03732">
    <property type="entry name" value="Retrotrans_gag"/>
    <property type="match status" value="1"/>
</dbReference>
<evidence type="ECO:0000313" key="4">
    <source>
        <dbReference type="RefSeq" id="XP_009790487.1"/>
    </source>
</evidence>